<dbReference type="KEGG" id="oxy:HCG48_17105"/>
<gene>
    <name evidence="1" type="ORF">HCG48_17105</name>
</gene>
<dbReference type="Proteomes" id="UP000500857">
    <property type="component" value="Chromosome"/>
</dbReference>
<dbReference type="AlphaFoldDB" id="A0A6H1TZS2"/>
<reference evidence="1 2" key="1">
    <citation type="submission" date="2020-04" db="EMBL/GenBank/DDBJ databases">
        <authorList>
            <person name="Basu S."/>
            <person name="Maruthanayagam V."/>
            <person name="Chakraborty S."/>
            <person name="Pramanik A."/>
            <person name="Mukherjee J."/>
            <person name="Brink B."/>
        </authorList>
    </citation>
    <scope>NUCLEOTIDE SEQUENCE [LARGE SCALE GENOMIC DNA]</scope>
    <source>
        <strain evidence="1 2">AP17</strain>
    </source>
</reference>
<sequence>MLRKIIRCFEGGRSGSTAPLQTLVLGRLEAIGSSRGHRQNGKNLPGLSLGNYVIFEAISVTFRR</sequence>
<dbReference type="EMBL" id="CP051167">
    <property type="protein sequence ID" value="QIZ72081.1"/>
    <property type="molecule type" value="Genomic_DNA"/>
</dbReference>
<evidence type="ECO:0000313" key="1">
    <source>
        <dbReference type="EMBL" id="QIZ72081.1"/>
    </source>
</evidence>
<protein>
    <submittedName>
        <fullName evidence="1">Uncharacterized protein</fullName>
    </submittedName>
</protein>
<name>A0A6H1TZS2_9CYAN</name>
<keyword evidence="2" id="KW-1185">Reference proteome</keyword>
<accession>A0A6H1TZS2</accession>
<proteinExistence type="predicted"/>
<organism evidence="1 2">
    <name type="scientific">Oxynema aestuarii AP17</name>
    <dbReference type="NCBI Taxonomy" id="2064643"/>
    <lineage>
        <taxon>Bacteria</taxon>
        <taxon>Bacillati</taxon>
        <taxon>Cyanobacteriota</taxon>
        <taxon>Cyanophyceae</taxon>
        <taxon>Oscillatoriophycideae</taxon>
        <taxon>Oscillatoriales</taxon>
        <taxon>Oscillatoriaceae</taxon>
        <taxon>Oxynema</taxon>
        <taxon>Oxynema aestuarii</taxon>
    </lineage>
</organism>
<evidence type="ECO:0000313" key="2">
    <source>
        <dbReference type="Proteomes" id="UP000500857"/>
    </source>
</evidence>
<dbReference type="RefSeq" id="WP_168570232.1">
    <property type="nucleotide sequence ID" value="NZ_CP051167.1"/>
</dbReference>